<sequence>MAMMTVYAKYSKTNIQHYYIISNIIEIIIGMLFMALNPPTFTFHSIIGILILGIFSFGIPQILFARAIKHTTPIEASVLLMLDPILNTLSVIIFIGE</sequence>
<feature type="transmembrane region" description="Helical" evidence="2">
    <location>
        <begin position="42"/>
        <end position="64"/>
    </location>
</feature>
<dbReference type="InterPro" id="IPR000620">
    <property type="entry name" value="EamA_dom"/>
</dbReference>
<gene>
    <name evidence="4" type="ORF">H8707_10240</name>
</gene>
<keyword evidence="5" id="KW-1185">Reference proteome</keyword>
<dbReference type="Pfam" id="PF00892">
    <property type="entry name" value="EamA"/>
    <property type="match status" value="1"/>
</dbReference>
<dbReference type="AlphaFoldDB" id="A0A926EU86"/>
<dbReference type="Proteomes" id="UP000601171">
    <property type="component" value="Unassembled WGS sequence"/>
</dbReference>
<protein>
    <submittedName>
        <fullName evidence="4">EamA family transporter</fullName>
    </submittedName>
</protein>
<comment type="similarity">
    <text evidence="1">Belongs to the EamA transporter family.</text>
</comment>
<evidence type="ECO:0000256" key="2">
    <source>
        <dbReference type="SAM" id="Phobius"/>
    </source>
</evidence>
<evidence type="ECO:0000256" key="1">
    <source>
        <dbReference type="ARBA" id="ARBA00007362"/>
    </source>
</evidence>
<evidence type="ECO:0000313" key="5">
    <source>
        <dbReference type="Proteomes" id="UP000601171"/>
    </source>
</evidence>
<feature type="transmembrane region" description="Helical" evidence="2">
    <location>
        <begin position="18"/>
        <end position="36"/>
    </location>
</feature>
<evidence type="ECO:0000259" key="3">
    <source>
        <dbReference type="Pfam" id="PF00892"/>
    </source>
</evidence>
<comment type="caution">
    <text evidence="4">The sequence shown here is derived from an EMBL/GenBank/DDBJ whole genome shotgun (WGS) entry which is preliminary data.</text>
</comment>
<dbReference type="SUPFAM" id="SSF103481">
    <property type="entry name" value="Multidrug resistance efflux transporter EmrE"/>
    <property type="match status" value="1"/>
</dbReference>
<keyword evidence="2" id="KW-0472">Membrane</keyword>
<dbReference type="GO" id="GO:0016020">
    <property type="term" value="C:membrane"/>
    <property type="evidence" value="ECO:0007669"/>
    <property type="project" value="InterPro"/>
</dbReference>
<evidence type="ECO:0000313" key="4">
    <source>
        <dbReference type="EMBL" id="MBC8588605.1"/>
    </source>
</evidence>
<organism evidence="4 5">
    <name type="scientific">Paratissierella segnis</name>
    <dbReference type="NCBI Taxonomy" id="2763679"/>
    <lineage>
        <taxon>Bacteria</taxon>
        <taxon>Bacillati</taxon>
        <taxon>Bacillota</taxon>
        <taxon>Tissierellia</taxon>
        <taxon>Tissierellales</taxon>
        <taxon>Tissierellaceae</taxon>
        <taxon>Paratissierella</taxon>
    </lineage>
</organism>
<reference evidence="4" key="1">
    <citation type="submission" date="2020-08" db="EMBL/GenBank/DDBJ databases">
        <title>Genome public.</title>
        <authorList>
            <person name="Liu C."/>
            <person name="Sun Q."/>
        </authorList>
    </citation>
    <scope>NUCLEOTIDE SEQUENCE</scope>
    <source>
        <strain evidence="4">BX21</strain>
    </source>
</reference>
<proteinExistence type="inferred from homology"/>
<keyword evidence="2" id="KW-1133">Transmembrane helix</keyword>
<dbReference type="EMBL" id="JACRTG010000025">
    <property type="protein sequence ID" value="MBC8588605.1"/>
    <property type="molecule type" value="Genomic_DNA"/>
</dbReference>
<feature type="domain" description="EamA" evidence="3">
    <location>
        <begin position="2"/>
        <end position="97"/>
    </location>
</feature>
<accession>A0A926EU86</accession>
<keyword evidence="2" id="KW-0812">Transmembrane</keyword>
<feature type="transmembrane region" description="Helical" evidence="2">
    <location>
        <begin position="76"/>
        <end position="96"/>
    </location>
</feature>
<name>A0A926EU86_9FIRM</name>
<dbReference type="InterPro" id="IPR037185">
    <property type="entry name" value="EmrE-like"/>
</dbReference>